<evidence type="ECO:0000259" key="5">
    <source>
        <dbReference type="Pfam" id="PF04542"/>
    </source>
</evidence>
<keyword evidence="2" id="KW-0731">Sigma factor</keyword>
<dbReference type="InterPro" id="IPR039425">
    <property type="entry name" value="RNA_pol_sigma-70-like"/>
</dbReference>
<dbReference type="InterPro" id="IPR007627">
    <property type="entry name" value="RNA_pol_sigma70_r2"/>
</dbReference>
<evidence type="ECO:0000313" key="7">
    <source>
        <dbReference type="Proteomes" id="UP001449657"/>
    </source>
</evidence>
<dbReference type="Proteomes" id="UP001449657">
    <property type="component" value="Chromosome"/>
</dbReference>
<dbReference type="SUPFAM" id="SSF88946">
    <property type="entry name" value="Sigma2 domain of RNA polymerase sigma factors"/>
    <property type="match status" value="1"/>
</dbReference>
<evidence type="ECO:0000256" key="4">
    <source>
        <dbReference type="SAM" id="MobiDB-lite"/>
    </source>
</evidence>
<organism evidence="6 7">
    <name type="scientific">Chitinophaga caseinilytica</name>
    <dbReference type="NCBI Taxonomy" id="2267521"/>
    <lineage>
        <taxon>Bacteria</taxon>
        <taxon>Pseudomonadati</taxon>
        <taxon>Bacteroidota</taxon>
        <taxon>Chitinophagia</taxon>
        <taxon>Chitinophagales</taxon>
        <taxon>Chitinophagaceae</taxon>
        <taxon>Chitinophaga</taxon>
    </lineage>
</organism>
<dbReference type="PANTHER" id="PTHR43133:SF46">
    <property type="entry name" value="RNA POLYMERASE SIGMA-70 FACTOR ECF SUBFAMILY"/>
    <property type="match status" value="1"/>
</dbReference>
<keyword evidence="3" id="KW-0804">Transcription</keyword>
<feature type="domain" description="RNA polymerase sigma-70 region 2" evidence="5">
    <location>
        <begin position="27"/>
        <end position="90"/>
    </location>
</feature>
<keyword evidence="1" id="KW-0805">Transcription regulation</keyword>
<feature type="compositionally biased region" description="Polar residues" evidence="4">
    <location>
        <begin position="109"/>
        <end position="120"/>
    </location>
</feature>
<accession>A0ABZ2YWI0</accession>
<evidence type="ECO:0000256" key="2">
    <source>
        <dbReference type="ARBA" id="ARBA00023082"/>
    </source>
</evidence>
<evidence type="ECO:0000256" key="3">
    <source>
        <dbReference type="ARBA" id="ARBA00023163"/>
    </source>
</evidence>
<dbReference type="RefSeq" id="WP_341838877.1">
    <property type="nucleotide sequence ID" value="NZ_CP149792.1"/>
</dbReference>
<dbReference type="PANTHER" id="PTHR43133">
    <property type="entry name" value="RNA POLYMERASE ECF-TYPE SIGMA FACTO"/>
    <property type="match status" value="1"/>
</dbReference>
<evidence type="ECO:0000256" key="1">
    <source>
        <dbReference type="ARBA" id="ARBA00023015"/>
    </source>
</evidence>
<dbReference type="Pfam" id="PF04542">
    <property type="entry name" value="Sigma70_r2"/>
    <property type="match status" value="1"/>
</dbReference>
<evidence type="ECO:0000313" key="6">
    <source>
        <dbReference type="EMBL" id="WZN44083.1"/>
    </source>
</evidence>
<dbReference type="Gene3D" id="1.10.1740.10">
    <property type="match status" value="1"/>
</dbReference>
<proteinExistence type="predicted"/>
<dbReference type="InterPro" id="IPR013325">
    <property type="entry name" value="RNA_pol_sigma_r2"/>
</dbReference>
<protein>
    <submittedName>
        <fullName evidence="6">Sigma factor</fullName>
    </submittedName>
</protein>
<gene>
    <name evidence="6" type="ORF">WJU22_14365</name>
</gene>
<reference evidence="6 7" key="1">
    <citation type="submission" date="2024-03" db="EMBL/GenBank/DDBJ databases">
        <title>Chitinophaga caseinilytica sp. nov., a casein hydrolysing bacterium isolated from forest soil.</title>
        <authorList>
            <person name="Lee D.S."/>
            <person name="Han D.M."/>
            <person name="Baek J.H."/>
            <person name="Choi D.G."/>
            <person name="Jeon J.H."/>
            <person name="Jeon C.O."/>
        </authorList>
    </citation>
    <scope>NUCLEOTIDE SEQUENCE [LARGE SCALE GENOMIC DNA]</scope>
    <source>
        <strain evidence="6 7">KACC 19118</strain>
    </source>
</reference>
<keyword evidence="7" id="KW-1185">Reference proteome</keyword>
<sequence length="120" mass="13806">MESNSNGPSLPGTTLPQECAITFDEVYAQYWKPLLRTAYRILQDEPAAEDVVQDTFIKLWEHWDMPHINIKGWLFTTSYHLVLKKLKQLQSVERMELASFSEPLPAGPTNPSRQISCSWP</sequence>
<feature type="region of interest" description="Disordered" evidence="4">
    <location>
        <begin position="100"/>
        <end position="120"/>
    </location>
</feature>
<dbReference type="EMBL" id="CP150096">
    <property type="protein sequence ID" value="WZN44083.1"/>
    <property type="molecule type" value="Genomic_DNA"/>
</dbReference>
<name>A0ABZ2YWI0_9BACT</name>